<evidence type="ECO:0000313" key="2">
    <source>
        <dbReference type="Proteomes" id="UP000001542"/>
    </source>
</evidence>
<keyword evidence="2" id="KW-1185">Reference proteome</keyword>
<reference evidence="1" key="1">
    <citation type="submission" date="2006-10" db="EMBL/GenBank/DDBJ databases">
        <authorList>
            <person name="Amadeo P."/>
            <person name="Zhao Q."/>
            <person name="Wortman J."/>
            <person name="Fraser-Liggett C."/>
            <person name="Carlton J."/>
        </authorList>
    </citation>
    <scope>NUCLEOTIDE SEQUENCE</scope>
    <source>
        <strain evidence="1">G3</strain>
    </source>
</reference>
<gene>
    <name evidence="1" type="ORF">TVAG_038600</name>
</gene>
<organism evidence="1 2">
    <name type="scientific">Trichomonas vaginalis (strain ATCC PRA-98 / G3)</name>
    <dbReference type="NCBI Taxonomy" id="412133"/>
    <lineage>
        <taxon>Eukaryota</taxon>
        <taxon>Metamonada</taxon>
        <taxon>Parabasalia</taxon>
        <taxon>Trichomonadida</taxon>
        <taxon>Trichomonadidae</taxon>
        <taxon>Trichomonas</taxon>
    </lineage>
</organism>
<dbReference type="EMBL" id="DS113266">
    <property type="protein sequence ID" value="EAY14752.1"/>
    <property type="molecule type" value="Genomic_DNA"/>
</dbReference>
<dbReference type="VEuPathDB" id="TrichDB:TVAG_038600"/>
<protein>
    <submittedName>
        <fullName evidence="1">Uncharacterized protein</fullName>
    </submittedName>
</protein>
<dbReference type="KEGG" id="tva:4772745"/>
<reference evidence="1" key="2">
    <citation type="journal article" date="2007" name="Science">
        <title>Draft genome sequence of the sexually transmitted pathogen Trichomonas vaginalis.</title>
        <authorList>
            <person name="Carlton J.M."/>
            <person name="Hirt R.P."/>
            <person name="Silva J.C."/>
            <person name="Delcher A.L."/>
            <person name="Schatz M."/>
            <person name="Zhao Q."/>
            <person name="Wortman J.R."/>
            <person name="Bidwell S.L."/>
            <person name="Alsmark U.C.M."/>
            <person name="Besteiro S."/>
            <person name="Sicheritz-Ponten T."/>
            <person name="Noel C.J."/>
            <person name="Dacks J.B."/>
            <person name="Foster P.G."/>
            <person name="Simillion C."/>
            <person name="Van de Peer Y."/>
            <person name="Miranda-Saavedra D."/>
            <person name="Barton G.J."/>
            <person name="Westrop G.D."/>
            <person name="Mueller S."/>
            <person name="Dessi D."/>
            <person name="Fiori P.L."/>
            <person name="Ren Q."/>
            <person name="Paulsen I."/>
            <person name="Zhang H."/>
            <person name="Bastida-Corcuera F.D."/>
            <person name="Simoes-Barbosa A."/>
            <person name="Brown M.T."/>
            <person name="Hayes R.D."/>
            <person name="Mukherjee M."/>
            <person name="Okumura C.Y."/>
            <person name="Schneider R."/>
            <person name="Smith A.J."/>
            <person name="Vanacova S."/>
            <person name="Villalvazo M."/>
            <person name="Haas B.J."/>
            <person name="Pertea M."/>
            <person name="Feldblyum T.V."/>
            <person name="Utterback T.R."/>
            <person name="Shu C.L."/>
            <person name="Osoegawa K."/>
            <person name="de Jong P.J."/>
            <person name="Hrdy I."/>
            <person name="Horvathova L."/>
            <person name="Zubacova Z."/>
            <person name="Dolezal P."/>
            <person name="Malik S.B."/>
            <person name="Logsdon J.M. Jr."/>
            <person name="Henze K."/>
            <person name="Gupta A."/>
            <person name="Wang C.C."/>
            <person name="Dunne R.L."/>
            <person name="Upcroft J.A."/>
            <person name="Upcroft P."/>
            <person name="White O."/>
            <person name="Salzberg S.L."/>
            <person name="Tang P."/>
            <person name="Chiu C.-H."/>
            <person name="Lee Y.-S."/>
            <person name="Embley T.M."/>
            <person name="Coombs G.H."/>
            <person name="Mottram J.C."/>
            <person name="Tachezy J."/>
            <person name="Fraser-Liggett C.M."/>
            <person name="Johnson P.J."/>
        </authorList>
    </citation>
    <scope>NUCLEOTIDE SEQUENCE [LARGE SCALE GENOMIC DNA]</scope>
    <source>
        <strain evidence="1">G3</strain>
    </source>
</reference>
<evidence type="ECO:0000313" key="1">
    <source>
        <dbReference type="EMBL" id="EAY14752.1"/>
    </source>
</evidence>
<dbReference type="RefSeq" id="XP_001326975.1">
    <property type="nucleotide sequence ID" value="XM_001326940.1"/>
</dbReference>
<name>A2DY16_TRIV3</name>
<dbReference type="Proteomes" id="UP000001542">
    <property type="component" value="Unassembled WGS sequence"/>
</dbReference>
<accession>A2DY16</accession>
<dbReference type="AlphaFoldDB" id="A2DY16"/>
<proteinExistence type="predicted"/>
<dbReference type="InParanoid" id="A2DY16"/>
<dbReference type="VEuPathDB" id="TrichDB:TVAGG3_0960630"/>
<sequence length="372" mass="44263">MDDKAIAETLNFIVKFPLTNGNLDQPLSKEFISFLQQNENQFNSFKILSDEIKKKINITKSDFLQILAQSKIPYGIISSLLNFYLYPNERTFNHLFKMIKEIDTFRTMRFIEEFWKVPYYKKFIQEPFICSCLLDIADHYLKQSDMDVKKYGIFILQSEERIDALLTFVKQHCSEKDFPLSSPTLSEEDISIAGAHNCIKPYYIYYGRAQYYDEEYSKQTDKKVKFEKLKLSISNYISALTYSVDNRLLENKIIPQLQEWIKLMIQTCSDFAELKMWTDKLKSNDPFIITLQCLADSLDYQNKPLRKDPNVPKVIQFLKESDEEHYPYYVKRFILTYLLKGEINPKYLDGFDQSIIPQAYYRDAQWKWSHFE</sequence>